<dbReference type="SUPFAM" id="SSF56281">
    <property type="entry name" value="Metallo-hydrolase/oxidoreductase"/>
    <property type="match status" value="1"/>
</dbReference>
<accession>A0A840S9Z3</accession>
<dbReference type="GO" id="GO:0016787">
    <property type="term" value="F:hydrolase activity"/>
    <property type="evidence" value="ECO:0007669"/>
    <property type="project" value="UniProtKB-KW"/>
</dbReference>
<comment type="similarity">
    <text evidence="1">Belongs to the metallo-beta-lactamase superfamily. Class-B beta-lactamase family.</text>
</comment>
<feature type="domain" description="Metallo-beta-lactamase" evidence="2">
    <location>
        <begin position="1"/>
        <end position="185"/>
    </location>
</feature>
<dbReference type="InterPro" id="IPR001279">
    <property type="entry name" value="Metallo-B-lactamas"/>
</dbReference>
<proteinExistence type="inferred from homology"/>
<keyword evidence="4" id="KW-1185">Reference proteome</keyword>
<dbReference type="GO" id="GO:0017001">
    <property type="term" value="P:antibiotic catabolic process"/>
    <property type="evidence" value="ECO:0007669"/>
    <property type="project" value="UniProtKB-ARBA"/>
</dbReference>
<sequence length="289" mass="31361">MLIHGAADEEGALLVDSGHGLDSQQTVETVRSALQGQRLAAILNTHLHPDHCGGNARLQQQFGAQAYVPLGEAALARRWEEADLFHGQAGQYCPRFRVHRTVQEGERIQAGGRSWELLAAPGHDPHALMLFDAESGALITADALWAQGAAVVMGELLGEPGGLDAAEWTLDAIARLPVRRVFPGHGPCFDQVAPALAQARAVLQRWRADPALHARHAARALLKFHLMEARQEPLAGTLIWACGVPLLRRLWERWGPAGTAGPGEWAQLLLDELLARGLARREGDEILNI</sequence>
<dbReference type="InterPro" id="IPR036866">
    <property type="entry name" value="RibonucZ/Hydroxyglut_hydro"/>
</dbReference>
<dbReference type="PANTHER" id="PTHR42951">
    <property type="entry name" value="METALLO-BETA-LACTAMASE DOMAIN-CONTAINING"/>
    <property type="match status" value="1"/>
</dbReference>
<evidence type="ECO:0000259" key="2">
    <source>
        <dbReference type="SMART" id="SM00849"/>
    </source>
</evidence>
<comment type="caution">
    <text evidence="3">The sequence shown here is derived from an EMBL/GenBank/DDBJ whole genome shotgun (WGS) entry which is preliminary data.</text>
</comment>
<keyword evidence="3" id="KW-0378">Hydrolase</keyword>
<protein>
    <submittedName>
        <fullName evidence="3">Glyoxylase-like metal-dependent hydrolase (Beta-lactamase superfamily II)</fullName>
    </submittedName>
</protein>
<dbReference type="AlphaFoldDB" id="A0A840S9Z3"/>
<evidence type="ECO:0000313" key="3">
    <source>
        <dbReference type="EMBL" id="MBB5206348.1"/>
    </source>
</evidence>
<organism evidence="3 4">
    <name type="scientific">Inhella inkyongensis</name>
    <dbReference type="NCBI Taxonomy" id="392593"/>
    <lineage>
        <taxon>Bacteria</taxon>
        <taxon>Pseudomonadati</taxon>
        <taxon>Pseudomonadota</taxon>
        <taxon>Betaproteobacteria</taxon>
        <taxon>Burkholderiales</taxon>
        <taxon>Sphaerotilaceae</taxon>
        <taxon>Inhella</taxon>
    </lineage>
</organism>
<dbReference type="CDD" id="cd06262">
    <property type="entry name" value="metallo-hydrolase-like_MBL-fold"/>
    <property type="match status" value="1"/>
</dbReference>
<dbReference type="Pfam" id="PF00753">
    <property type="entry name" value="Lactamase_B"/>
    <property type="match status" value="1"/>
</dbReference>
<dbReference type="Proteomes" id="UP000554837">
    <property type="component" value="Unassembled WGS sequence"/>
</dbReference>
<evidence type="ECO:0000256" key="1">
    <source>
        <dbReference type="ARBA" id="ARBA00005250"/>
    </source>
</evidence>
<dbReference type="EMBL" id="JACHHO010000010">
    <property type="protein sequence ID" value="MBB5206348.1"/>
    <property type="molecule type" value="Genomic_DNA"/>
</dbReference>
<name>A0A840S9Z3_9BURK</name>
<evidence type="ECO:0000313" key="4">
    <source>
        <dbReference type="Proteomes" id="UP000554837"/>
    </source>
</evidence>
<dbReference type="InterPro" id="IPR050855">
    <property type="entry name" value="NDM-1-like"/>
</dbReference>
<dbReference type="Gene3D" id="3.60.15.10">
    <property type="entry name" value="Ribonuclease Z/Hydroxyacylglutathione hydrolase-like"/>
    <property type="match status" value="1"/>
</dbReference>
<dbReference type="SMART" id="SM00849">
    <property type="entry name" value="Lactamase_B"/>
    <property type="match status" value="1"/>
</dbReference>
<reference evidence="3 4" key="1">
    <citation type="submission" date="2020-08" db="EMBL/GenBank/DDBJ databases">
        <title>Genomic Encyclopedia of Type Strains, Phase IV (KMG-IV): sequencing the most valuable type-strain genomes for metagenomic binning, comparative biology and taxonomic classification.</title>
        <authorList>
            <person name="Goeker M."/>
        </authorList>
    </citation>
    <scope>NUCLEOTIDE SEQUENCE [LARGE SCALE GENOMIC DNA]</scope>
    <source>
        <strain evidence="3 4">DSM 23958</strain>
    </source>
</reference>
<gene>
    <name evidence="3" type="ORF">HNQ51_003694</name>
</gene>
<dbReference type="PANTHER" id="PTHR42951:SF4">
    <property type="entry name" value="ACYL-COENZYME A THIOESTERASE MBLAC2"/>
    <property type="match status" value="1"/>
</dbReference>